<organism evidence="5 6">
    <name type="scientific">Pseudonocardia eucalypti</name>
    <dbReference type="NCBI Taxonomy" id="648755"/>
    <lineage>
        <taxon>Bacteria</taxon>
        <taxon>Bacillati</taxon>
        <taxon>Actinomycetota</taxon>
        <taxon>Actinomycetes</taxon>
        <taxon>Pseudonocardiales</taxon>
        <taxon>Pseudonocardiaceae</taxon>
        <taxon>Pseudonocardia</taxon>
    </lineage>
</organism>
<keyword evidence="2" id="KW-0560">Oxidoreductase</keyword>
<dbReference type="RefSeq" id="WP_185060983.1">
    <property type="nucleotide sequence ID" value="NZ_BAABJP010000005.1"/>
</dbReference>
<sequence>MGDRLNGKVAVVTGAARGMGAATCRRFVDQGARVLVTDVLEEEGELLAKELGASAAFARLDVTDEANWAEVVAHARRRFGRVDVLVNNAGILRAVPIPNMTEQIYRQVVDINQVGVFLGMKAVAGAMAAAGGGSIVNISSIDGHQGTPTLVAYVAAKYAVRGMTRVAALELASVGIRVNTVCPGATRTRMMDCPDMAGIDIEGLSARMAPLGRIGEAPEIADAVLFLASDESSYVTGTDIVVDGGAIAGVGVEMFSQVSA</sequence>
<keyword evidence="6" id="KW-1185">Reference proteome</keyword>
<comment type="similarity">
    <text evidence="1">Belongs to the short-chain dehydrogenases/reductases (SDR) family.</text>
</comment>
<feature type="domain" description="Ketoreductase" evidence="4">
    <location>
        <begin position="8"/>
        <end position="175"/>
    </location>
</feature>
<dbReference type="SMART" id="SM00822">
    <property type="entry name" value="PKS_KR"/>
    <property type="match status" value="1"/>
</dbReference>
<name>A0ABP9PPA4_9PSEU</name>
<dbReference type="Proteomes" id="UP001428817">
    <property type="component" value="Unassembled WGS sequence"/>
</dbReference>
<proteinExistence type="inferred from homology"/>
<dbReference type="Pfam" id="PF13561">
    <property type="entry name" value="adh_short_C2"/>
    <property type="match status" value="1"/>
</dbReference>
<protein>
    <submittedName>
        <fullName evidence="5">Glucose 1-dehydrogenase</fullName>
    </submittedName>
</protein>
<evidence type="ECO:0000259" key="4">
    <source>
        <dbReference type="SMART" id="SM00822"/>
    </source>
</evidence>
<evidence type="ECO:0000256" key="3">
    <source>
        <dbReference type="ARBA" id="ARBA00023027"/>
    </source>
</evidence>
<dbReference type="PRINTS" id="PR00080">
    <property type="entry name" value="SDRFAMILY"/>
</dbReference>
<dbReference type="Gene3D" id="3.40.50.720">
    <property type="entry name" value="NAD(P)-binding Rossmann-like Domain"/>
    <property type="match status" value="1"/>
</dbReference>
<dbReference type="NCBIfam" id="NF005559">
    <property type="entry name" value="PRK07231.1"/>
    <property type="match status" value="1"/>
</dbReference>
<dbReference type="InterPro" id="IPR036291">
    <property type="entry name" value="NAD(P)-bd_dom_sf"/>
</dbReference>
<dbReference type="InterPro" id="IPR002347">
    <property type="entry name" value="SDR_fam"/>
</dbReference>
<dbReference type="PROSITE" id="PS00061">
    <property type="entry name" value="ADH_SHORT"/>
    <property type="match status" value="1"/>
</dbReference>
<accession>A0ABP9PPA4</accession>
<evidence type="ECO:0000256" key="1">
    <source>
        <dbReference type="ARBA" id="ARBA00006484"/>
    </source>
</evidence>
<dbReference type="EMBL" id="BAABJP010000005">
    <property type="protein sequence ID" value="GAA5149962.1"/>
    <property type="molecule type" value="Genomic_DNA"/>
</dbReference>
<dbReference type="InterPro" id="IPR057326">
    <property type="entry name" value="KR_dom"/>
</dbReference>
<reference evidence="6" key="1">
    <citation type="journal article" date="2019" name="Int. J. Syst. Evol. Microbiol.">
        <title>The Global Catalogue of Microorganisms (GCM) 10K type strain sequencing project: providing services to taxonomists for standard genome sequencing and annotation.</title>
        <authorList>
            <consortium name="The Broad Institute Genomics Platform"/>
            <consortium name="The Broad Institute Genome Sequencing Center for Infectious Disease"/>
            <person name="Wu L."/>
            <person name="Ma J."/>
        </authorList>
    </citation>
    <scope>NUCLEOTIDE SEQUENCE [LARGE SCALE GENOMIC DNA]</scope>
    <source>
        <strain evidence="6">JCM 18303</strain>
    </source>
</reference>
<dbReference type="SUPFAM" id="SSF51735">
    <property type="entry name" value="NAD(P)-binding Rossmann-fold domains"/>
    <property type="match status" value="1"/>
</dbReference>
<evidence type="ECO:0000313" key="5">
    <source>
        <dbReference type="EMBL" id="GAA5149962.1"/>
    </source>
</evidence>
<evidence type="ECO:0000256" key="2">
    <source>
        <dbReference type="ARBA" id="ARBA00023002"/>
    </source>
</evidence>
<comment type="caution">
    <text evidence="5">The sequence shown here is derived from an EMBL/GenBank/DDBJ whole genome shotgun (WGS) entry which is preliminary data.</text>
</comment>
<gene>
    <name evidence="5" type="ORF">GCM10023321_14640</name>
</gene>
<evidence type="ECO:0000313" key="6">
    <source>
        <dbReference type="Proteomes" id="UP001428817"/>
    </source>
</evidence>
<dbReference type="PANTHER" id="PTHR24321:SF8">
    <property type="entry name" value="ESTRADIOL 17-BETA-DEHYDROGENASE 8-RELATED"/>
    <property type="match status" value="1"/>
</dbReference>
<dbReference type="PRINTS" id="PR00081">
    <property type="entry name" value="GDHRDH"/>
</dbReference>
<dbReference type="InterPro" id="IPR020904">
    <property type="entry name" value="Sc_DH/Rdtase_CS"/>
</dbReference>
<keyword evidence="3" id="KW-0520">NAD</keyword>
<dbReference type="PANTHER" id="PTHR24321">
    <property type="entry name" value="DEHYDROGENASES, SHORT CHAIN"/>
    <property type="match status" value="1"/>
</dbReference>